<reference evidence="9 10" key="1">
    <citation type="journal article" date="2016" name="Front. Microbiol.">
        <title>Genomic Resource of Rice Seed Associated Bacteria.</title>
        <authorList>
            <person name="Midha S."/>
            <person name="Bansal K."/>
            <person name="Sharma S."/>
            <person name="Kumar N."/>
            <person name="Patil P.P."/>
            <person name="Chaudhry V."/>
            <person name="Patil P.B."/>
        </authorList>
    </citation>
    <scope>NUCLEOTIDE SEQUENCE [LARGE SCALE GENOMIC DNA]</scope>
    <source>
        <strain evidence="9 10">SB4</strain>
    </source>
</reference>
<evidence type="ECO:0000313" key="9">
    <source>
        <dbReference type="EMBL" id="KTT98104.1"/>
    </source>
</evidence>
<comment type="subcellular location">
    <subcellularLocation>
        <location evidence="6">Cytoplasm</location>
    </subcellularLocation>
</comment>
<dbReference type="Pfam" id="PF01035">
    <property type="entry name" value="DNA_binding_1"/>
    <property type="match status" value="1"/>
</dbReference>
<dbReference type="EMBL" id="LDTE01000072">
    <property type="protein sequence ID" value="KTT98104.1"/>
    <property type="molecule type" value="Genomic_DNA"/>
</dbReference>
<keyword evidence="2 6" id="KW-0489">Methyltransferase</keyword>
<evidence type="ECO:0000256" key="4">
    <source>
        <dbReference type="ARBA" id="ARBA00022763"/>
    </source>
</evidence>
<dbReference type="GO" id="GO:0005737">
    <property type="term" value="C:cytoplasm"/>
    <property type="evidence" value="ECO:0007669"/>
    <property type="project" value="UniProtKB-SubCell"/>
</dbReference>
<dbReference type="SUPFAM" id="SSF46767">
    <property type="entry name" value="Methylated DNA-protein cysteine methyltransferase, C-terminal domain"/>
    <property type="match status" value="1"/>
</dbReference>
<dbReference type="Gene3D" id="1.10.10.10">
    <property type="entry name" value="Winged helix-like DNA-binding domain superfamily/Winged helix DNA-binding domain"/>
    <property type="match status" value="1"/>
</dbReference>
<organism evidence="9 10">
    <name type="scientific">Sphingomonas sanguinis</name>
    <dbReference type="NCBI Taxonomy" id="33051"/>
    <lineage>
        <taxon>Bacteria</taxon>
        <taxon>Pseudomonadati</taxon>
        <taxon>Pseudomonadota</taxon>
        <taxon>Alphaproteobacteria</taxon>
        <taxon>Sphingomonadales</taxon>
        <taxon>Sphingomonadaceae</taxon>
        <taxon>Sphingomonas</taxon>
    </lineage>
</organism>
<dbReference type="EC" id="2.1.1.63" evidence="6"/>
<dbReference type="Proteomes" id="UP000074072">
    <property type="component" value="Unassembled WGS sequence"/>
</dbReference>
<feature type="active site" description="Nucleophile; methyl group acceptor" evidence="6">
    <location>
        <position position="129"/>
    </location>
</feature>
<evidence type="ECO:0000256" key="6">
    <source>
        <dbReference type="HAMAP-Rule" id="MF_00772"/>
    </source>
</evidence>
<comment type="catalytic activity">
    <reaction evidence="6">
        <text>a 6-O-methyl-2'-deoxyguanosine in DNA + L-cysteinyl-[protein] = S-methyl-L-cysteinyl-[protein] + a 2'-deoxyguanosine in DNA</text>
        <dbReference type="Rhea" id="RHEA:24000"/>
        <dbReference type="Rhea" id="RHEA-COMP:10131"/>
        <dbReference type="Rhea" id="RHEA-COMP:10132"/>
        <dbReference type="Rhea" id="RHEA-COMP:11367"/>
        <dbReference type="Rhea" id="RHEA-COMP:11368"/>
        <dbReference type="ChEBI" id="CHEBI:29950"/>
        <dbReference type="ChEBI" id="CHEBI:82612"/>
        <dbReference type="ChEBI" id="CHEBI:85445"/>
        <dbReference type="ChEBI" id="CHEBI:85448"/>
        <dbReference type="EC" id="2.1.1.63"/>
    </reaction>
</comment>
<dbReference type="PANTHER" id="PTHR10815">
    <property type="entry name" value="METHYLATED-DNA--PROTEIN-CYSTEINE METHYLTRANSFERASE"/>
    <property type="match status" value="1"/>
</dbReference>
<dbReference type="InterPro" id="IPR036388">
    <property type="entry name" value="WH-like_DNA-bd_sf"/>
</dbReference>
<evidence type="ECO:0000259" key="8">
    <source>
        <dbReference type="Pfam" id="PF02870"/>
    </source>
</evidence>
<dbReference type="InterPro" id="IPR036631">
    <property type="entry name" value="MGMT_N_sf"/>
</dbReference>
<dbReference type="SUPFAM" id="SSF53155">
    <property type="entry name" value="Methylated DNA-protein cysteine methyltransferase domain"/>
    <property type="match status" value="1"/>
</dbReference>
<comment type="caution">
    <text evidence="9">The sequence shown here is derived from an EMBL/GenBank/DDBJ whole genome shotgun (WGS) entry which is preliminary data.</text>
</comment>
<evidence type="ECO:0000256" key="2">
    <source>
        <dbReference type="ARBA" id="ARBA00022603"/>
    </source>
</evidence>
<dbReference type="FunFam" id="1.10.10.10:FF:000337">
    <property type="entry name" value="Methylated-DNA--protein-cysteine methyltransferase"/>
    <property type="match status" value="1"/>
</dbReference>
<dbReference type="InterPro" id="IPR008332">
    <property type="entry name" value="MethylG_MeTrfase_N"/>
</dbReference>
<keyword evidence="5 6" id="KW-0234">DNA repair</keyword>
<dbReference type="PATRIC" id="fig|33051.4.peg.3187"/>
<sequence>MLSECTMASPVGELTLVASTEGLRAVLWAEEREGRVKLPARQDDPAHVILTEAVRQLTEYFAGERRVFDLPLDPGGTDFQKAVWTGLGTIPYGETRSYAALATAIGRPGASRAVGAANGRNPLSIVTPCHRVIGANGTLTGFAGGLAVKQWLLAHERGEPTLALA</sequence>
<dbReference type="AlphaFoldDB" id="A0A147IRS4"/>
<evidence type="ECO:0000259" key="7">
    <source>
        <dbReference type="Pfam" id="PF01035"/>
    </source>
</evidence>
<dbReference type="GO" id="GO:0006307">
    <property type="term" value="P:DNA alkylation repair"/>
    <property type="evidence" value="ECO:0007669"/>
    <property type="project" value="UniProtKB-UniRule"/>
</dbReference>
<evidence type="ECO:0000256" key="3">
    <source>
        <dbReference type="ARBA" id="ARBA00022679"/>
    </source>
</evidence>
<comment type="miscellaneous">
    <text evidence="6">This enzyme catalyzes only one turnover and therefore is not strictly catalytic. According to one definition, an enzyme is a biocatalyst that acts repeatedly and over many reaction cycles.</text>
</comment>
<dbReference type="RefSeq" id="WP_058752723.1">
    <property type="nucleotide sequence ID" value="NZ_LDTE01000072.1"/>
</dbReference>
<dbReference type="GO" id="GO:0003908">
    <property type="term" value="F:methylated-DNA-[protein]-cysteine S-methyltransferase activity"/>
    <property type="evidence" value="ECO:0007669"/>
    <property type="project" value="UniProtKB-UniRule"/>
</dbReference>
<feature type="domain" description="Methylated-DNA-[protein]-cysteine S-methyltransferase DNA binding" evidence="7">
    <location>
        <begin position="78"/>
        <end position="157"/>
    </location>
</feature>
<protein>
    <recommendedName>
        <fullName evidence="6">Methylated-DNA--protein-cysteine methyltransferase</fullName>
        <ecNumber evidence="6">2.1.1.63</ecNumber>
    </recommendedName>
    <alternativeName>
        <fullName evidence="6">6-O-methylguanine-DNA methyltransferase</fullName>
        <shortName evidence="6">MGMT</shortName>
    </alternativeName>
    <alternativeName>
        <fullName evidence="6">O-6-methylguanine-DNA-alkyltransferase</fullName>
    </alternativeName>
</protein>
<accession>A0A147IRS4</accession>
<keyword evidence="3 6" id="KW-0808">Transferase</keyword>
<evidence type="ECO:0000256" key="1">
    <source>
        <dbReference type="ARBA" id="ARBA00022490"/>
    </source>
</evidence>
<keyword evidence="4 6" id="KW-0227">DNA damage</keyword>
<comment type="similarity">
    <text evidence="6">Belongs to the MGMT family.</text>
</comment>
<dbReference type="Gene3D" id="3.30.160.70">
    <property type="entry name" value="Methylated DNA-protein cysteine methyltransferase domain"/>
    <property type="match status" value="1"/>
</dbReference>
<dbReference type="InterPro" id="IPR014048">
    <property type="entry name" value="MethylDNA_cys_MeTrfase_DNA-bd"/>
</dbReference>
<keyword evidence="1 6" id="KW-0963">Cytoplasm</keyword>
<feature type="domain" description="Methylguanine DNA methyltransferase ribonuclease-like" evidence="8">
    <location>
        <begin position="6"/>
        <end position="74"/>
    </location>
</feature>
<name>A0A147IRS4_9SPHN</name>
<dbReference type="InterPro" id="IPR023546">
    <property type="entry name" value="MGMT"/>
</dbReference>
<dbReference type="GO" id="GO:0032259">
    <property type="term" value="P:methylation"/>
    <property type="evidence" value="ECO:0007669"/>
    <property type="project" value="UniProtKB-KW"/>
</dbReference>
<gene>
    <name evidence="9" type="ORF">SB4_11820</name>
</gene>
<dbReference type="NCBIfam" id="TIGR00589">
    <property type="entry name" value="ogt"/>
    <property type="match status" value="1"/>
</dbReference>
<dbReference type="CDD" id="cd06445">
    <property type="entry name" value="ATase"/>
    <property type="match status" value="1"/>
</dbReference>
<dbReference type="PANTHER" id="PTHR10815:SF5">
    <property type="entry name" value="METHYLATED-DNA--PROTEIN-CYSTEINE METHYLTRANSFERASE"/>
    <property type="match status" value="1"/>
</dbReference>
<dbReference type="Pfam" id="PF02870">
    <property type="entry name" value="Methyltransf_1N"/>
    <property type="match status" value="1"/>
</dbReference>
<comment type="catalytic activity">
    <reaction evidence="6">
        <text>a 4-O-methyl-thymidine in DNA + L-cysteinyl-[protein] = a thymidine in DNA + S-methyl-L-cysteinyl-[protein]</text>
        <dbReference type="Rhea" id="RHEA:53428"/>
        <dbReference type="Rhea" id="RHEA-COMP:10131"/>
        <dbReference type="Rhea" id="RHEA-COMP:10132"/>
        <dbReference type="Rhea" id="RHEA-COMP:13555"/>
        <dbReference type="Rhea" id="RHEA-COMP:13556"/>
        <dbReference type="ChEBI" id="CHEBI:29950"/>
        <dbReference type="ChEBI" id="CHEBI:82612"/>
        <dbReference type="ChEBI" id="CHEBI:137386"/>
        <dbReference type="ChEBI" id="CHEBI:137387"/>
        <dbReference type="EC" id="2.1.1.63"/>
    </reaction>
</comment>
<dbReference type="HAMAP" id="MF_00772">
    <property type="entry name" value="OGT"/>
    <property type="match status" value="1"/>
</dbReference>
<dbReference type="InterPro" id="IPR036217">
    <property type="entry name" value="MethylDNA_cys_MeTrfase_DNAb"/>
</dbReference>
<evidence type="ECO:0000313" key="10">
    <source>
        <dbReference type="Proteomes" id="UP000074072"/>
    </source>
</evidence>
<evidence type="ECO:0000256" key="5">
    <source>
        <dbReference type="ARBA" id="ARBA00023204"/>
    </source>
</evidence>
<proteinExistence type="inferred from homology"/>
<comment type="function">
    <text evidence="6">Involved in the cellular defense against the biological effects of O6-methylguanine (O6-MeG) and O4-methylthymine (O4-MeT) in DNA. Repairs the methylated nucleobase in DNA by stoichiometrically transferring the methyl group to a cysteine residue in the enzyme. This is a suicide reaction: the enzyme is irreversibly inactivated.</text>
</comment>